<sequence length="275" mass="30514">MPVSERQLAEFADKRAWQIPFDTSPRHLAGPGDARHVTHGLAAVGWTRTSDPLSAEIVLRSPDGRHSLQLDPQSATSAWWRLRAEPTDTEPDWYAEFGELVPAEILASVTDALLCPPRAEPPGPWQALSSAAWKLDQQNSAHSPDGMCHIELRPLGDRDTPSWHIETREHGHGHPVGPRIWHAWFDHHTPSHLVSAFVTTLTDTAPLQRGMFERTAHYSAVKELSPLSPQQVVDAHTARLDALRIQARAARRRQRPATTQPLGPPPKAAAPPVRR</sequence>
<feature type="domain" description="DUF317" evidence="2">
    <location>
        <begin position="61"/>
        <end position="116"/>
    </location>
</feature>
<dbReference type="AlphaFoldDB" id="A0A7X1J0A9"/>
<comment type="caution">
    <text evidence="3">The sequence shown here is derived from an EMBL/GenBank/DDBJ whole genome shotgun (WGS) entry which is preliminary data.</text>
</comment>
<gene>
    <name evidence="3" type="ORF">H4N64_05995</name>
</gene>
<dbReference type="EMBL" id="JACMSF010000004">
    <property type="protein sequence ID" value="MBC2901160.1"/>
    <property type="molecule type" value="Genomic_DNA"/>
</dbReference>
<reference evidence="3 4" key="1">
    <citation type="submission" date="2020-08" db="EMBL/GenBank/DDBJ databases">
        <title>Streptomyces sp. PSKA01 genome sequencing and assembly.</title>
        <authorList>
            <person name="Mandal S."/>
            <person name="Maiti P.K."/>
            <person name="Das P."/>
        </authorList>
    </citation>
    <scope>NUCLEOTIDE SEQUENCE [LARGE SCALE GENOMIC DNA]</scope>
    <source>
        <strain evidence="3 4">PSKA01</strain>
    </source>
</reference>
<keyword evidence="4" id="KW-1185">Reference proteome</keyword>
<evidence type="ECO:0000313" key="3">
    <source>
        <dbReference type="EMBL" id="MBC2901160.1"/>
    </source>
</evidence>
<organism evidence="3 4">
    <name type="scientific">Streptomyces cupreus</name>
    <dbReference type="NCBI Taxonomy" id="2759956"/>
    <lineage>
        <taxon>Bacteria</taxon>
        <taxon>Bacillati</taxon>
        <taxon>Actinomycetota</taxon>
        <taxon>Actinomycetes</taxon>
        <taxon>Kitasatosporales</taxon>
        <taxon>Streptomycetaceae</taxon>
        <taxon>Streptomyces</taxon>
    </lineage>
</organism>
<evidence type="ECO:0000313" key="4">
    <source>
        <dbReference type="Proteomes" id="UP000584670"/>
    </source>
</evidence>
<accession>A0A7X1J0A9</accession>
<evidence type="ECO:0000256" key="1">
    <source>
        <dbReference type="SAM" id="MobiDB-lite"/>
    </source>
</evidence>
<dbReference type="Proteomes" id="UP000584670">
    <property type="component" value="Unassembled WGS sequence"/>
</dbReference>
<name>A0A7X1J0A9_9ACTN</name>
<protein>
    <submittedName>
        <fullName evidence="3">DUF317 domain-containing protein</fullName>
    </submittedName>
</protein>
<evidence type="ECO:0000259" key="2">
    <source>
        <dbReference type="Pfam" id="PF03771"/>
    </source>
</evidence>
<dbReference type="RefSeq" id="WP_186281028.1">
    <property type="nucleotide sequence ID" value="NZ_JACMSF010000004.1"/>
</dbReference>
<proteinExistence type="predicted"/>
<feature type="region of interest" description="Disordered" evidence="1">
    <location>
        <begin position="248"/>
        <end position="275"/>
    </location>
</feature>
<dbReference type="Pfam" id="PF03771">
    <property type="entry name" value="SPDY"/>
    <property type="match status" value="2"/>
</dbReference>
<feature type="domain" description="DUF317" evidence="2">
    <location>
        <begin position="142"/>
        <end position="206"/>
    </location>
</feature>
<dbReference type="InterPro" id="IPR005523">
    <property type="entry name" value="DUF317_SPDY"/>
</dbReference>